<evidence type="ECO:0000313" key="2">
    <source>
        <dbReference type="Proteomes" id="UP000183077"/>
    </source>
</evidence>
<dbReference type="PROSITE" id="PS51257">
    <property type="entry name" value="PROKAR_LIPOPROTEIN"/>
    <property type="match status" value="1"/>
</dbReference>
<sequence>MRFLLFICLLFITSCKAENKVSLESESYVIYVDQGSVSERWGRYLYKHLQNHTLDKTIVSLSLEKDKVKIEGVKHIYIELDIKLDKDFCIAHNKEELRIKTRDIASTEWVVYQLIEAISQVDKRFKTDDLPPAILDFSTFCGTHDFGYREPYYQENLLVDQSGVLGNNNVELDWGIWGHNILKALPKPVKNSIYAKVDGVINKEQLCFTSGDLYAALSEYIIDNYGYGVEEDERYRFMIAPLDNSIVCNCGGCYDFNKSSNNASESVAFLINKLARRFPKYEFYTIAYLSTKTIPKVGLEANVGVFISTIDFPKGIAIDSDYLSKKEVKNLLYDIEQWHTKTSKILLWDYSSNFDDYLSPIPVLYGAQKQFKYFKDKGVSGVFMNASGYDYSSFSDVHNYVLTALMKNVELDVDTLIQRYFEKFYPKNATLLTTYYTKLEKTYESKKTPYNLYGSPSEIFNTYLDEQEFVVFYEAVGKSLKTTTGEELKRLNRLYKALTFTRLQLAYYKGIEANGTALLKGHKVVFKSEIKQWVEILKSSSKSGISSYKEADGDLSVYTSVWDDMLLKGEFENLLLTEKLLFKNEKGQLIEQSKLLNDGLIGFRSDYHFGWYISNAKELHVEFSTKHIEGIKSLNLRFLVDKRHRFKAPTHIEIWSDGLLIKTVNASSYHLLGKTAEASINLDFKGSNNMKLIFFKSVGDRITTALDEVQITN</sequence>
<organism evidence="1 2">
    <name type="scientific">Myroides marinus</name>
    <dbReference type="NCBI Taxonomy" id="703342"/>
    <lineage>
        <taxon>Bacteria</taxon>
        <taxon>Pseudomonadati</taxon>
        <taxon>Bacteroidota</taxon>
        <taxon>Flavobacteriia</taxon>
        <taxon>Flavobacteriales</taxon>
        <taxon>Flavobacteriaceae</taxon>
        <taxon>Myroides</taxon>
    </lineage>
</organism>
<reference evidence="1 2" key="1">
    <citation type="submission" date="2016-10" db="EMBL/GenBank/DDBJ databases">
        <authorList>
            <person name="de Groot N.N."/>
        </authorList>
    </citation>
    <scope>NUCLEOTIDE SEQUENCE [LARGE SCALE GENOMIC DNA]</scope>
    <source>
        <strain evidence="1 2">DSM 23048</strain>
    </source>
</reference>
<dbReference type="GeneID" id="82257131"/>
<accession>A0A1H6UTP4</accession>
<dbReference type="PANTHER" id="PTHR47406">
    <property type="entry name" value="COAGULATION FACTOR 5/8 TYPE, C-TERMINAL"/>
    <property type="match status" value="1"/>
</dbReference>
<proteinExistence type="predicted"/>
<dbReference type="Proteomes" id="UP000183077">
    <property type="component" value="Unassembled WGS sequence"/>
</dbReference>
<dbReference type="AlphaFoldDB" id="A0A1H6UTP4"/>
<name>A0A1H6UTP4_9FLAO</name>
<gene>
    <name evidence="1" type="ORF">SAMN04488018_107148</name>
</gene>
<evidence type="ECO:0000313" key="1">
    <source>
        <dbReference type="EMBL" id="SEI95066.1"/>
    </source>
</evidence>
<evidence type="ECO:0008006" key="3">
    <source>
        <dbReference type="Google" id="ProtNLM"/>
    </source>
</evidence>
<dbReference type="InterPro" id="IPR032287">
    <property type="entry name" value="DUF4838"/>
</dbReference>
<protein>
    <recommendedName>
        <fullName evidence="3">DUF4838 domain-containing protein</fullName>
    </recommendedName>
</protein>
<dbReference type="PANTHER" id="PTHR47406:SF2">
    <property type="entry name" value="ALPHA GLUCURONIDASE N-TERMINAL DOMAIN-CONTAINING PROTEIN"/>
    <property type="match status" value="1"/>
</dbReference>
<dbReference type="Pfam" id="PF16126">
    <property type="entry name" value="DUF4838"/>
    <property type="match status" value="1"/>
</dbReference>
<dbReference type="EMBL" id="FNYS01000007">
    <property type="protein sequence ID" value="SEI95066.1"/>
    <property type="molecule type" value="Genomic_DNA"/>
</dbReference>
<dbReference type="RefSeq" id="WP_074745999.1">
    <property type="nucleotide sequence ID" value="NZ_FNYS01000007.1"/>
</dbReference>